<name>A0A0P7CAW3_9BACT</name>
<dbReference type="PROSITE" id="PS51165">
    <property type="entry name" value="THUMP"/>
    <property type="match status" value="1"/>
</dbReference>
<dbReference type="PANTHER" id="PTHR47313">
    <property type="entry name" value="RIBOSOMAL RNA LARGE SUBUNIT METHYLTRANSFERASE K/L"/>
    <property type="match status" value="1"/>
</dbReference>
<dbReference type="InterPro" id="IPR000241">
    <property type="entry name" value="RlmKL-like_Mtase"/>
</dbReference>
<dbReference type="Gene3D" id="3.40.50.150">
    <property type="entry name" value="Vaccinia Virus protein VP39"/>
    <property type="match status" value="1"/>
</dbReference>
<evidence type="ECO:0000259" key="4">
    <source>
        <dbReference type="PROSITE" id="PS51165"/>
    </source>
</evidence>
<dbReference type="Pfam" id="PF22020">
    <property type="entry name" value="RlmL_1st"/>
    <property type="match status" value="1"/>
</dbReference>
<dbReference type="SUPFAM" id="SSF53335">
    <property type="entry name" value="S-adenosyl-L-methionine-dependent methyltransferases"/>
    <property type="match status" value="1"/>
</dbReference>
<dbReference type="Proteomes" id="UP000050454">
    <property type="component" value="Unassembled WGS sequence"/>
</dbReference>
<dbReference type="Pfam" id="PF02926">
    <property type="entry name" value="THUMP"/>
    <property type="match status" value="1"/>
</dbReference>
<dbReference type="InterPro" id="IPR004114">
    <property type="entry name" value="THUMP_dom"/>
</dbReference>
<dbReference type="AlphaFoldDB" id="A0A0P7CAW3"/>
<evidence type="ECO:0000256" key="1">
    <source>
        <dbReference type="ARBA" id="ARBA00022603"/>
    </source>
</evidence>
<dbReference type="GO" id="GO:0003723">
    <property type="term" value="F:RNA binding"/>
    <property type="evidence" value="ECO:0007669"/>
    <property type="project" value="UniProtKB-UniRule"/>
</dbReference>
<organism evidence="5 6">
    <name type="scientific">Jiulongibacter sediminis</name>
    <dbReference type="NCBI Taxonomy" id="1605367"/>
    <lineage>
        <taxon>Bacteria</taxon>
        <taxon>Pseudomonadati</taxon>
        <taxon>Bacteroidota</taxon>
        <taxon>Cytophagia</taxon>
        <taxon>Cytophagales</taxon>
        <taxon>Leadbetterellaceae</taxon>
        <taxon>Jiulongibacter</taxon>
    </lineage>
</organism>
<evidence type="ECO:0000256" key="3">
    <source>
        <dbReference type="PROSITE-ProRule" id="PRU00529"/>
    </source>
</evidence>
<reference evidence="5 6" key="1">
    <citation type="submission" date="2015-07" db="EMBL/GenBank/DDBJ databases">
        <title>The draft genome sequence of Leadbetterella sp. JN14-9.</title>
        <authorList>
            <person name="Liu Y."/>
            <person name="Du J."/>
            <person name="Shao Z."/>
        </authorList>
    </citation>
    <scope>NUCLEOTIDE SEQUENCE [LARGE SCALE GENOMIC DNA]</scope>
    <source>
        <strain evidence="5 6">JN14-9</strain>
    </source>
</reference>
<dbReference type="InterPro" id="IPR054170">
    <property type="entry name" value="RlmL_1st"/>
</dbReference>
<sequence length="373" mass="42425">MEPYLMTAKTLSGLESILAKEIEELGGLKVEKGKRIVYFEGNDGLMMKANLGLRTALSILIPFAEFQAKNENELYQETLDIPWEDIFSLRNTFSIQSVVGGEYFNHSKYVALKVKDAIADRFRKVTGRRPNVDPKDADYQINVHINRDRCTLSFDSSGKTLDKRGYRLKSNEAPINECLAAGIILKSGWDKKRCIYDPMSGSGTFGIEAALIGRNMAPGMKRRFSFQNWADFNQELFYQIKDELKAQETELQTEIYCSDIEKQNLSIITENAVRAGVIDDLTIEHLDYFKSSKRCDSGVAFLNPPYGERMNLDHSKETYKAIGDQLKQHYTNCDAWVISSNMPAMKAFGLKAESKEMVFNGGLECRLQHYKLF</sequence>
<dbReference type="RefSeq" id="WP_082391194.1">
    <property type="nucleotide sequence ID" value="NZ_JXSZ01000005.1"/>
</dbReference>
<evidence type="ECO:0000313" key="5">
    <source>
        <dbReference type="EMBL" id="KPM49857.1"/>
    </source>
</evidence>
<dbReference type="EMBL" id="LGTQ01000005">
    <property type="protein sequence ID" value="KPM49857.1"/>
    <property type="molecule type" value="Genomic_DNA"/>
</dbReference>
<dbReference type="InterPro" id="IPR029063">
    <property type="entry name" value="SAM-dependent_MTases_sf"/>
</dbReference>
<dbReference type="Pfam" id="PF01170">
    <property type="entry name" value="UPF0020"/>
    <property type="match status" value="1"/>
</dbReference>
<dbReference type="STRING" id="1605367.AFM12_04600"/>
<keyword evidence="2" id="KW-0808">Transferase</keyword>
<keyword evidence="1" id="KW-0489">Methyltransferase</keyword>
<evidence type="ECO:0000313" key="6">
    <source>
        <dbReference type="Proteomes" id="UP000050454"/>
    </source>
</evidence>
<keyword evidence="6" id="KW-1185">Reference proteome</keyword>
<accession>A0A0P7CAW3</accession>
<gene>
    <name evidence="5" type="ORF">AFM12_04600</name>
</gene>
<dbReference type="PANTHER" id="PTHR47313:SF1">
    <property type="entry name" value="RIBOSOMAL RNA LARGE SUBUNIT METHYLTRANSFERASE K_L"/>
    <property type="match status" value="1"/>
</dbReference>
<protein>
    <recommendedName>
        <fullName evidence="4">THUMP domain-containing protein</fullName>
    </recommendedName>
</protein>
<dbReference type="GO" id="GO:0008990">
    <property type="term" value="F:rRNA (guanine-N2-)-methyltransferase activity"/>
    <property type="evidence" value="ECO:0007669"/>
    <property type="project" value="TreeGrafter"/>
</dbReference>
<comment type="caution">
    <text evidence="5">The sequence shown here is derived from an EMBL/GenBank/DDBJ whole genome shotgun (WGS) entry which is preliminary data.</text>
</comment>
<dbReference type="OrthoDB" id="9809404at2"/>
<evidence type="ECO:0000256" key="2">
    <source>
        <dbReference type="ARBA" id="ARBA00022679"/>
    </source>
</evidence>
<keyword evidence="3" id="KW-0694">RNA-binding</keyword>
<dbReference type="SMART" id="SM00981">
    <property type="entry name" value="THUMP"/>
    <property type="match status" value="1"/>
</dbReference>
<proteinExistence type="predicted"/>
<dbReference type="Gene3D" id="3.30.2130.30">
    <property type="match status" value="1"/>
</dbReference>
<dbReference type="CDD" id="cd11715">
    <property type="entry name" value="THUMP_AdoMetMT"/>
    <property type="match status" value="1"/>
</dbReference>
<feature type="domain" description="THUMP" evidence="4">
    <location>
        <begin position="45"/>
        <end position="156"/>
    </location>
</feature>
<dbReference type="GO" id="GO:0070043">
    <property type="term" value="F:rRNA (guanine-N7-)-methyltransferase activity"/>
    <property type="evidence" value="ECO:0007669"/>
    <property type="project" value="TreeGrafter"/>
</dbReference>